<dbReference type="InterPro" id="IPR040750">
    <property type="entry name" value="eIF3m_C_helix"/>
</dbReference>
<evidence type="ECO:0000256" key="3">
    <source>
        <dbReference type="ARBA" id="ARBA00022540"/>
    </source>
</evidence>
<dbReference type="PROSITE" id="PS50250">
    <property type="entry name" value="PCI"/>
    <property type="match status" value="1"/>
</dbReference>
<sequence length="385" mass="44428">MSIPTFIEIGVSEQTLELRSYLKELGAEISEENSNDFDTDLMQVVEASDVCWKEIATDSEVEMTLNGILSLLLMVPADQSQEPITLFCQKVAKMPKGDKRASLRLKILSNLFYGLEETNPMRADVYCSLLRVAKEADLTQMVVSDLDQIKKWIAQWDIGALKIQNTYRMLHDSLVEANMSEQATKVMIELLGTYTEENASQARDDAHRCIVTCLRDPNTFLLDHLLSLKPVKFLEGESIHDLLTIFVSGKLSEYQRFYKNNKDFIVSLGLSHDENLRKMRLLTFMQLAENKKEIDYRTIQREMDIAEDQVEDFIIDVLRTKTVQAKIDQMQKKVLINSTTHRTFGRQQWQLLHQYLVKWQSNLSMVHSNLRSLEMIQHASLPQTQ</sequence>
<keyword evidence="3 5" id="KW-0396">Initiation factor</keyword>
<evidence type="ECO:0000256" key="1">
    <source>
        <dbReference type="ARBA" id="ARBA00008482"/>
    </source>
</evidence>
<keyword evidence="8" id="KW-1185">Reference proteome</keyword>
<dbReference type="SMART" id="SM00088">
    <property type="entry name" value="PINT"/>
    <property type="match status" value="1"/>
</dbReference>
<comment type="caution">
    <text evidence="7">The sequence shown here is derived from an EMBL/GenBank/DDBJ whole genome shotgun (WGS) entry which is preliminary data.</text>
</comment>
<dbReference type="InterPro" id="IPR027528">
    <property type="entry name" value="eIF3m"/>
</dbReference>
<dbReference type="GO" id="GO:0016282">
    <property type="term" value="C:eukaryotic 43S preinitiation complex"/>
    <property type="evidence" value="ECO:0007669"/>
    <property type="project" value="UniProtKB-UniRule"/>
</dbReference>
<dbReference type="GO" id="GO:0003743">
    <property type="term" value="F:translation initiation factor activity"/>
    <property type="evidence" value="ECO:0007669"/>
    <property type="project" value="UniProtKB-UniRule"/>
</dbReference>
<comment type="similarity">
    <text evidence="5">Belongs to the eIF-3 subunit M family.</text>
</comment>
<dbReference type="GO" id="GO:0071541">
    <property type="term" value="C:eukaryotic translation initiation factor 3 complex, eIF3m"/>
    <property type="evidence" value="ECO:0007669"/>
    <property type="project" value="UniProtKB-UniRule"/>
</dbReference>
<dbReference type="AlphaFoldDB" id="A0ABD3TWU4"/>
<organism evidence="7 8">
    <name type="scientific">Sinanodonta woodiana</name>
    <name type="common">Chinese pond mussel</name>
    <name type="synonym">Anodonta woodiana</name>
    <dbReference type="NCBI Taxonomy" id="1069815"/>
    <lineage>
        <taxon>Eukaryota</taxon>
        <taxon>Metazoa</taxon>
        <taxon>Spiralia</taxon>
        <taxon>Lophotrochozoa</taxon>
        <taxon>Mollusca</taxon>
        <taxon>Bivalvia</taxon>
        <taxon>Autobranchia</taxon>
        <taxon>Heteroconchia</taxon>
        <taxon>Palaeoheterodonta</taxon>
        <taxon>Unionida</taxon>
        <taxon>Unionoidea</taxon>
        <taxon>Unionidae</taxon>
        <taxon>Unioninae</taxon>
        <taxon>Sinanodonta</taxon>
    </lineage>
</organism>
<dbReference type="GO" id="GO:0033290">
    <property type="term" value="C:eukaryotic 48S preinitiation complex"/>
    <property type="evidence" value="ECO:0007669"/>
    <property type="project" value="UniProtKB-UniRule"/>
</dbReference>
<dbReference type="Pfam" id="PF01399">
    <property type="entry name" value="PCI"/>
    <property type="match status" value="1"/>
</dbReference>
<keyword evidence="2 5" id="KW-0963">Cytoplasm</keyword>
<dbReference type="GO" id="GO:0001732">
    <property type="term" value="P:formation of cytoplasmic translation initiation complex"/>
    <property type="evidence" value="ECO:0007669"/>
    <property type="project" value="UniProtKB-UniRule"/>
</dbReference>
<keyword evidence="4 5" id="KW-0648">Protein biosynthesis</keyword>
<evidence type="ECO:0000259" key="6">
    <source>
        <dbReference type="PROSITE" id="PS50250"/>
    </source>
</evidence>
<name>A0ABD3TWU4_SINWO</name>
<evidence type="ECO:0000256" key="2">
    <source>
        <dbReference type="ARBA" id="ARBA00022490"/>
    </source>
</evidence>
<dbReference type="InterPro" id="IPR000717">
    <property type="entry name" value="PCI_dom"/>
</dbReference>
<dbReference type="PANTHER" id="PTHR15350:SF2">
    <property type="entry name" value="EUKARYOTIC TRANSLATION INITIATION FACTOR 3 SUBUNIT M"/>
    <property type="match status" value="1"/>
</dbReference>
<dbReference type="PANTHER" id="PTHR15350">
    <property type="entry name" value="COP9 SIGNALOSOME COMPLEX SUBUNIT 7/DENDRITIC CELL PROTEIN GA17"/>
    <property type="match status" value="1"/>
</dbReference>
<comment type="function">
    <text evidence="5">Component of the eukaryotic translation initiation factor 3 (eIF-3) complex, which is involved in protein synthesis of a specialized repertoire of mRNAs and, together with other initiation factors, stimulates binding of mRNA and methionyl-tRNAi to the 40S ribosome. The eIF-3 complex specifically targets and initiates translation of a subset of mRNAs involved in cell proliferation.</text>
</comment>
<dbReference type="InterPro" id="IPR045237">
    <property type="entry name" value="COPS7/eIF3m"/>
</dbReference>
<evidence type="ECO:0000256" key="5">
    <source>
        <dbReference type="HAMAP-Rule" id="MF_03012"/>
    </source>
</evidence>
<feature type="domain" description="PCI" evidence="6">
    <location>
        <begin position="182"/>
        <end position="341"/>
    </location>
</feature>
<evidence type="ECO:0000313" key="7">
    <source>
        <dbReference type="EMBL" id="KAL3841581.1"/>
    </source>
</evidence>
<proteinExistence type="inferred from homology"/>
<evidence type="ECO:0000256" key="4">
    <source>
        <dbReference type="ARBA" id="ARBA00022917"/>
    </source>
</evidence>
<dbReference type="Pfam" id="PF18005">
    <property type="entry name" value="eIF3m_C_helix"/>
    <property type="match status" value="1"/>
</dbReference>
<evidence type="ECO:0000313" key="8">
    <source>
        <dbReference type="Proteomes" id="UP001634394"/>
    </source>
</evidence>
<comment type="similarity">
    <text evidence="1">Belongs to the CSN7/EIF3M family. CSN7 subfamily.</text>
</comment>
<protein>
    <recommendedName>
        <fullName evidence="5">Eukaryotic translation initiation factor 3 subunit M</fullName>
        <shortName evidence="5">eIF3m</shortName>
    </recommendedName>
</protein>
<comment type="subunit">
    <text evidence="5">Component of the eukaryotic translation initiation factor 3 (eIF-3) complex.</text>
</comment>
<dbReference type="EMBL" id="JBJQND010000017">
    <property type="protein sequence ID" value="KAL3841581.1"/>
    <property type="molecule type" value="Genomic_DNA"/>
</dbReference>
<dbReference type="HAMAP" id="MF_03012">
    <property type="entry name" value="eIF3m"/>
    <property type="match status" value="1"/>
</dbReference>
<gene>
    <name evidence="7" type="ORF">ACJMK2_019702</name>
</gene>
<reference evidence="7 8" key="1">
    <citation type="submission" date="2024-11" db="EMBL/GenBank/DDBJ databases">
        <title>Chromosome-level genome assembly of the freshwater bivalve Anodonta woodiana.</title>
        <authorList>
            <person name="Chen X."/>
        </authorList>
    </citation>
    <scope>NUCLEOTIDE SEQUENCE [LARGE SCALE GENOMIC DNA]</scope>
    <source>
        <strain evidence="7">MN2024</strain>
        <tissue evidence="7">Gills</tissue>
    </source>
</reference>
<dbReference type="Proteomes" id="UP001634394">
    <property type="component" value="Unassembled WGS sequence"/>
</dbReference>
<comment type="subcellular location">
    <subcellularLocation>
        <location evidence="5">Cytoplasm</location>
    </subcellularLocation>
</comment>
<accession>A0ABD3TWU4</accession>